<evidence type="ECO:0000313" key="3">
    <source>
        <dbReference type="EMBL" id="EQD70082.1"/>
    </source>
</evidence>
<dbReference type="AlphaFoldDB" id="T1BJZ5"/>
<dbReference type="Gene3D" id="3.40.190.10">
    <property type="entry name" value="Periplasmic binding protein-like II"/>
    <property type="match status" value="1"/>
</dbReference>
<reference evidence="3" key="2">
    <citation type="journal article" date="2014" name="ISME J.">
        <title>Microbial stratification in low pH oxic and suboxic macroscopic growths along an acid mine drainage.</title>
        <authorList>
            <person name="Mendez-Garcia C."/>
            <person name="Mesa V."/>
            <person name="Sprenger R.R."/>
            <person name="Richter M."/>
            <person name="Diez M.S."/>
            <person name="Solano J."/>
            <person name="Bargiela R."/>
            <person name="Golyshina O.V."/>
            <person name="Manteca A."/>
            <person name="Ramos J.L."/>
            <person name="Gallego J.R."/>
            <person name="Llorente I."/>
            <person name="Martins Dos Santos V.A."/>
            <person name="Jensen O.N."/>
            <person name="Pelaez A.I."/>
            <person name="Sanchez J."/>
            <person name="Ferrer M."/>
        </authorList>
    </citation>
    <scope>NUCLEOTIDE SEQUENCE</scope>
</reference>
<sequence>MLALIYTGKVTNWNAKQIHALNPGVKLPNLRIVPIHRADGSGDTFLFSQYLSFTNPRTWGGSSGPQFGTNITWPSVQG</sequence>
<dbReference type="EMBL" id="AUZX01004707">
    <property type="protein sequence ID" value="EQD70082.1"/>
    <property type="molecule type" value="Genomic_DNA"/>
</dbReference>
<dbReference type="Pfam" id="PF12849">
    <property type="entry name" value="PBP_like_2"/>
    <property type="match status" value="1"/>
</dbReference>
<dbReference type="InterPro" id="IPR024370">
    <property type="entry name" value="PBP_domain"/>
</dbReference>
<comment type="caution">
    <text evidence="3">The sequence shown here is derived from an EMBL/GenBank/DDBJ whole genome shotgun (WGS) entry which is preliminary data.</text>
</comment>
<dbReference type="PANTHER" id="PTHR42996:SF1">
    <property type="entry name" value="PHOSPHATE-BINDING PROTEIN PSTS"/>
    <property type="match status" value="1"/>
</dbReference>
<organism evidence="3">
    <name type="scientific">mine drainage metagenome</name>
    <dbReference type="NCBI Taxonomy" id="410659"/>
    <lineage>
        <taxon>unclassified sequences</taxon>
        <taxon>metagenomes</taxon>
        <taxon>ecological metagenomes</taxon>
    </lineage>
</organism>
<dbReference type="PANTHER" id="PTHR42996">
    <property type="entry name" value="PHOSPHATE-BINDING PROTEIN PSTS"/>
    <property type="match status" value="1"/>
</dbReference>
<feature type="domain" description="PBP" evidence="2">
    <location>
        <begin position="2"/>
        <end position="63"/>
    </location>
</feature>
<dbReference type="InterPro" id="IPR050962">
    <property type="entry name" value="Phosphate-bind_PstS"/>
</dbReference>
<comment type="similarity">
    <text evidence="1">Belongs to the PstS family.</text>
</comment>
<dbReference type="SUPFAM" id="SSF53850">
    <property type="entry name" value="Periplasmic binding protein-like II"/>
    <property type="match status" value="1"/>
</dbReference>
<proteinExistence type="inferred from homology"/>
<evidence type="ECO:0000256" key="1">
    <source>
        <dbReference type="ARBA" id="ARBA00008725"/>
    </source>
</evidence>
<reference evidence="3" key="1">
    <citation type="submission" date="2013-08" db="EMBL/GenBank/DDBJ databases">
        <authorList>
            <person name="Mendez C."/>
            <person name="Richter M."/>
            <person name="Ferrer M."/>
            <person name="Sanchez J."/>
        </authorList>
    </citation>
    <scope>NUCLEOTIDE SEQUENCE</scope>
</reference>
<feature type="non-terminal residue" evidence="3">
    <location>
        <position position="78"/>
    </location>
</feature>
<accession>T1BJZ5</accession>
<name>T1BJZ5_9ZZZZ</name>
<protein>
    <submittedName>
        <fullName evidence="3">Phosphate-binding periplasmic protein, ABC transporter</fullName>
    </submittedName>
</protein>
<gene>
    <name evidence="3" type="ORF">B1A_06490</name>
</gene>
<evidence type="ECO:0000259" key="2">
    <source>
        <dbReference type="Pfam" id="PF12849"/>
    </source>
</evidence>